<evidence type="ECO:0000256" key="1">
    <source>
        <dbReference type="PROSITE-ProRule" id="PRU00339"/>
    </source>
</evidence>
<evidence type="ECO:0000313" key="4">
    <source>
        <dbReference type="Proteomes" id="UP000199495"/>
    </source>
</evidence>
<dbReference type="EMBL" id="FNCS01000003">
    <property type="protein sequence ID" value="SDG50761.1"/>
    <property type="molecule type" value="Genomic_DNA"/>
</dbReference>
<reference evidence="3 4" key="1">
    <citation type="submission" date="2016-10" db="EMBL/GenBank/DDBJ databases">
        <authorList>
            <person name="de Groot N.N."/>
        </authorList>
    </citation>
    <scope>NUCLEOTIDE SEQUENCE [LARGE SCALE GENOMIC DNA]</scope>
    <source>
        <strain evidence="3 4">CGMCC 1.10267</strain>
    </source>
</reference>
<keyword evidence="2" id="KW-0472">Membrane</keyword>
<dbReference type="Proteomes" id="UP000199495">
    <property type="component" value="Unassembled WGS sequence"/>
</dbReference>
<sequence length="579" mass="62938">MPDRDVSGIAAEADVRAALAELTAWEPLRRSPQISAFLTYIVDAALRGESDTIKAYAIAVDVFGRSEDFDPQTDPIVRVQARRLRQLLDRFDADGLGQAPVRILIPRGRYVPEFLLRTTSPAPLLPSEESGQAADARLPQTPSRSIWVAGAIAVLVLMAALYFWPELGRRTAQGPPQPQAPLLIVEEFENHTEDDRGTPLVAGLAVELVSILNFFPDLAARYGGQQAATSDADRAVSDRIYILSGVARRAPRGILYSVVLRAQPQDTIRASFEVEVPLAAGAPTLSLQEVATRFALRLGSPRGPMHADVRAWLAGDGVAVSVLEYYPCLAGFAAFRERRVERDPAPLLDCAEVAAREGHAEGLAMAGFLTSDMGWRSGADTQEGELALRDGIALAEAAIERDPMSAFSWAQRGYVAFLAGEVGRARDLFSTAMQINPAMVDVVADYAYINALTGNWDTANAYSELAMTADPDPPNFYFTVPALDALRNAEYELAAQLGERMVEGLPDLGAAFMVAVGGQLRDAEIINRYMPRLLASQRYRRLGVMPALREHISDPEILRQLSAGLLQAGMPLDRLAQPF</sequence>
<dbReference type="RefSeq" id="WP_090594381.1">
    <property type="nucleotide sequence ID" value="NZ_FNCS01000003.1"/>
</dbReference>
<keyword evidence="2" id="KW-0812">Transmembrane</keyword>
<accession>A0A1G7UU09</accession>
<gene>
    <name evidence="3" type="ORF">SAMN04487974_103264</name>
</gene>
<dbReference type="SUPFAM" id="SSF48452">
    <property type="entry name" value="TPR-like"/>
    <property type="match status" value="1"/>
</dbReference>
<dbReference type="AlphaFoldDB" id="A0A1G7UU09"/>
<feature type="repeat" description="TPR" evidence="1">
    <location>
        <begin position="406"/>
        <end position="439"/>
    </location>
</feature>
<dbReference type="PROSITE" id="PS50005">
    <property type="entry name" value="TPR"/>
    <property type="match status" value="1"/>
</dbReference>
<evidence type="ECO:0000313" key="3">
    <source>
        <dbReference type="EMBL" id="SDG50761.1"/>
    </source>
</evidence>
<name>A0A1G7UU09_9HYPH</name>
<dbReference type="Gene3D" id="1.25.40.10">
    <property type="entry name" value="Tetratricopeptide repeat domain"/>
    <property type="match status" value="1"/>
</dbReference>
<dbReference type="STRING" id="440168.SAMN04487974_103264"/>
<keyword evidence="4" id="KW-1185">Reference proteome</keyword>
<organism evidence="3 4">
    <name type="scientific">Pelagibacterium luteolum</name>
    <dbReference type="NCBI Taxonomy" id="440168"/>
    <lineage>
        <taxon>Bacteria</taxon>
        <taxon>Pseudomonadati</taxon>
        <taxon>Pseudomonadota</taxon>
        <taxon>Alphaproteobacteria</taxon>
        <taxon>Hyphomicrobiales</taxon>
        <taxon>Devosiaceae</taxon>
        <taxon>Pelagibacterium</taxon>
    </lineage>
</organism>
<protein>
    <submittedName>
        <fullName evidence="3">Uncharacterized protein</fullName>
    </submittedName>
</protein>
<dbReference type="InterPro" id="IPR019734">
    <property type="entry name" value="TPR_rpt"/>
</dbReference>
<keyword evidence="2" id="KW-1133">Transmembrane helix</keyword>
<feature type="transmembrane region" description="Helical" evidence="2">
    <location>
        <begin position="146"/>
        <end position="164"/>
    </location>
</feature>
<dbReference type="InterPro" id="IPR011990">
    <property type="entry name" value="TPR-like_helical_dom_sf"/>
</dbReference>
<proteinExistence type="predicted"/>
<keyword evidence="1" id="KW-0802">TPR repeat</keyword>
<evidence type="ECO:0000256" key="2">
    <source>
        <dbReference type="SAM" id="Phobius"/>
    </source>
</evidence>
<dbReference type="OrthoDB" id="100177at2"/>